<accession>A0ACC6KLW4</accession>
<reference evidence="1" key="1">
    <citation type="submission" date="2023-07" db="EMBL/GenBank/DDBJ databases">
        <title>Sorghum-associated microbial communities from plants grown in Nebraska, USA.</title>
        <authorList>
            <person name="Schachtman D."/>
        </authorList>
    </citation>
    <scope>NUCLEOTIDE SEQUENCE</scope>
    <source>
        <strain evidence="1">BE73</strain>
    </source>
</reference>
<keyword evidence="2" id="KW-1185">Reference proteome</keyword>
<comment type="caution">
    <text evidence="1">The sequence shown here is derived from an EMBL/GenBank/DDBJ whole genome shotgun (WGS) entry which is preliminary data.</text>
</comment>
<evidence type="ECO:0000313" key="1">
    <source>
        <dbReference type="EMBL" id="MDR6753449.1"/>
    </source>
</evidence>
<organism evidence="1 2">
    <name type="scientific">Deinococcus soli</name>
    <name type="common">ex Cha et al. 2016</name>
    <dbReference type="NCBI Taxonomy" id="1309411"/>
    <lineage>
        <taxon>Bacteria</taxon>
        <taxon>Thermotogati</taxon>
        <taxon>Deinococcota</taxon>
        <taxon>Deinococci</taxon>
        <taxon>Deinococcales</taxon>
        <taxon>Deinococcaceae</taxon>
        <taxon>Deinococcus</taxon>
    </lineage>
</organism>
<gene>
    <name evidence="1" type="ORF">J2Y01_003972</name>
</gene>
<dbReference type="Proteomes" id="UP001252370">
    <property type="component" value="Unassembled WGS sequence"/>
</dbReference>
<dbReference type="EMBL" id="JAVDTP010000014">
    <property type="protein sequence ID" value="MDR6753449.1"/>
    <property type="molecule type" value="Genomic_DNA"/>
</dbReference>
<protein>
    <submittedName>
        <fullName evidence="1">Uncharacterized protein</fullName>
    </submittedName>
</protein>
<sequence>MTAAADSLTIKEVQRLEELEFVIRAGWKTFLQVGEALNEIKESRLYRKTHPNFEAYCQDVWGWTRQRAYALIRSISTAEVMKTVGVTVENERQARTLQPVAREVARTPAPQRTPQTLQQAREVVQTRADTRARVETTIRAALPPAAPKKVEFVFRLEGGRWKGAVFIAQQPQHIEAATLPELMEKIQAALPQEARA</sequence>
<name>A0ACC6KLW4_9DEIO</name>
<evidence type="ECO:0000313" key="2">
    <source>
        <dbReference type="Proteomes" id="UP001252370"/>
    </source>
</evidence>
<proteinExistence type="predicted"/>